<gene>
    <name evidence="1" type="ORF">ENU31_03165</name>
</gene>
<sequence length="176" mass="20562">MYIEMKLASLCIPLLEKISRSIEAKIEKATSEERDKKYINVLSEIQSFIKQVREFMNALRNLETMYTDLNYGRICFRWMYAEYGSNISLIKFEPRLSILYTHDKLHISFDDRSVTLYEGLKIGFTVNTYSDVVDLDDEESVISKRSLILDAVSRVGESLIRSVANINLCIKYARYR</sequence>
<dbReference type="AlphaFoldDB" id="A0A7C4H6A7"/>
<organism evidence="1">
    <name type="scientific">Ignisphaera aggregans</name>
    <dbReference type="NCBI Taxonomy" id="334771"/>
    <lineage>
        <taxon>Archaea</taxon>
        <taxon>Thermoproteota</taxon>
        <taxon>Thermoprotei</taxon>
        <taxon>Desulfurococcales</taxon>
        <taxon>Desulfurococcaceae</taxon>
        <taxon>Ignisphaera</taxon>
    </lineage>
</organism>
<dbReference type="EMBL" id="DTCA01000100">
    <property type="protein sequence ID" value="HGM07393.1"/>
    <property type="molecule type" value="Genomic_DNA"/>
</dbReference>
<proteinExistence type="predicted"/>
<accession>A0A7C4H6A7</accession>
<evidence type="ECO:0000313" key="1">
    <source>
        <dbReference type="EMBL" id="HGM07393.1"/>
    </source>
</evidence>
<reference evidence="1" key="1">
    <citation type="journal article" date="2020" name="mSystems">
        <title>Genome- and Community-Level Interaction Insights into Carbon Utilization and Element Cycling Functions of Hydrothermarchaeota in Hydrothermal Sediment.</title>
        <authorList>
            <person name="Zhou Z."/>
            <person name="Liu Y."/>
            <person name="Xu W."/>
            <person name="Pan J."/>
            <person name="Luo Z.H."/>
            <person name="Li M."/>
        </authorList>
    </citation>
    <scope>NUCLEOTIDE SEQUENCE [LARGE SCALE GENOMIC DNA]</scope>
    <source>
        <strain evidence="1">SpSt-658</strain>
    </source>
</reference>
<name>A0A7C4H6A7_9CREN</name>
<comment type="caution">
    <text evidence="1">The sequence shown here is derived from an EMBL/GenBank/DDBJ whole genome shotgun (WGS) entry which is preliminary data.</text>
</comment>
<protein>
    <submittedName>
        <fullName evidence="1">Uncharacterized protein</fullName>
    </submittedName>
</protein>